<evidence type="ECO:0000256" key="3">
    <source>
        <dbReference type="ARBA" id="ARBA00023163"/>
    </source>
</evidence>
<dbReference type="RefSeq" id="WP_093726294.1">
    <property type="nucleotide sequence ID" value="NZ_FMZB01000002.1"/>
</dbReference>
<keyword evidence="6" id="KW-1185">Reference proteome</keyword>
<feature type="domain" description="HTH lacI-type" evidence="4">
    <location>
        <begin position="2"/>
        <end position="56"/>
    </location>
</feature>
<evidence type="ECO:0000313" key="6">
    <source>
        <dbReference type="Proteomes" id="UP000198666"/>
    </source>
</evidence>
<accession>A0A1G6LS92</accession>
<organism evidence="5 6">
    <name type="scientific">Terribacillus halophilus</name>
    <dbReference type="NCBI Taxonomy" id="361279"/>
    <lineage>
        <taxon>Bacteria</taxon>
        <taxon>Bacillati</taxon>
        <taxon>Bacillota</taxon>
        <taxon>Bacilli</taxon>
        <taxon>Bacillales</taxon>
        <taxon>Bacillaceae</taxon>
        <taxon>Terribacillus</taxon>
    </lineage>
</organism>
<dbReference type="PANTHER" id="PTHR30146">
    <property type="entry name" value="LACI-RELATED TRANSCRIPTIONAL REPRESSOR"/>
    <property type="match status" value="1"/>
</dbReference>
<keyword evidence="1" id="KW-0805">Transcription regulation</keyword>
<dbReference type="CDD" id="cd06286">
    <property type="entry name" value="PBP1_CcpB-like"/>
    <property type="match status" value="1"/>
</dbReference>
<name>A0A1G6LS92_9BACI</name>
<reference evidence="6" key="1">
    <citation type="submission" date="2016-10" db="EMBL/GenBank/DDBJ databases">
        <authorList>
            <person name="Varghese N."/>
            <person name="Submissions S."/>
        </authorList>
    </citation>
    <scope>NUCLEOTIDE SEQUENCE [LARGE SCALE GENOMIC DNA]</scope>
    <source>
        <strain evidence="6">DSM 21620</strain>
    </source>
</reference>
<dbReference type="Gene3D" id="3.40.50.2300">
    <property type="match status" value="2"/>
</dbReference>
<dbReference type="CDD" id="cd01392">
    <property type="entry name" value="HTH_LacI"/>
    <property type="match status" value="1"/>
</dbReference>
<dbReference type="InterPro" id="IPR010982">
    <property type="entry name" value="Lambda_DNA-bd_dom_sf"/>
</dbReference>
<dbReference type="Gene3D" id="1.10.260.40">
    <property type="entry name" value="lambda repressor-like DNA-binding domains"/>
    <property type="match status" value="1"/>
</dbReference>
<dbReference type="GO" id="GO:0003700">
    <property type="term" value="F:DNA-binding transcription factor activity"/>
    <property type="evidence" value="ECO:0007669"/>
    <property type="project" value="TreeGrafter"/>
</dbReference>
<dbReference type="PROSITE" id="PS50932">
    <property type="entry name" value="HTH_LACI_2"/>
    <property type="match status" value="1"/>
</dbReference>
<dbReference type="OrthoDB" id="9798934at2"/>
<dbReference type="STRING" id="361279.SAMN05421663_102487"/>
<keyword evidence="2 5" id="KW-0238">DNA-binding</keyword>
<protein>
    <submittedName>
        <fullName evidence="5">DNA-binding transcriptional regulator, LacI/PurR family</fullName>
    </submittedName>
</protein>
<dbReference type="PANTHER" id="PTHR30146:SF105">
    <property type="entry name" value="CATABOLITE CONTROL PROTEIN B"/>
    <property type="match status" value="1"/>
</dbReference>
<evidence type="ECO:0000256" key="2">
    <source>
        <dbReference type="ARBA" id="ARBA00023125"/>
    </source>
</evidence>
<dbReference type="InterPro" id="IPR028082">
    <property type="entry name" value="Peripla_BP_I"/>
</dbReference>
<dbReference type="GO" id="GO:0000976">
    <property type="term" value="F:transcription cis-regulatory region binding"/>
    <property type="evidence" value="ECO:0007669"/>
    <property type="project" value="TreeGrafter"/>
</dbReference>
<keyword evidence="3" id="KW-0804">Transcription</keyword>
<dbReference type="InterPro" id="IPR000843">
    <property type="entry name" value="HTH_LacI"/>
</dbReference>
<dbReference type="EMBL" id="FMZB01000002">
    <property type="protein sequence ID" value="SDC46132.1"/>
    <property type="molecule type" value="Genomic_DNA"/>
</dbReference>
<evidence type="ECO:0000313" key="5">
    <source>
        <dbReference type="EMBL" id="SDC46132.1"/>
    </source>
</evidence>
<dbReference type="Proteomes" id="UP000198666">
    <property type="component" value="Unassembled WGS sequence"/>
</dbReference>
<dbReference type="InterPro" id="IPR001761">
    <property type="entry name" value="Peripla_BP/Lac1_sug-bd_dom"/>
</dbReference>
<dbReference type="SUPFAM" id="SSF53822">
    <property type="entry name" value="Periplasmic binding protein-like I"/>
    <property type="match status" value="1"/>
</dbReference>
<dbReference type="SMART" id="SM00354">
    <property type="entry name" value="HTH_LACI"/>
    <property type="match status" value="1"/>
</dbReference>
<proteinExistence type="predicted"/>
<dbReference type="AlphaFoldDB" id="A0A1G6LS92"/>
<evidence type="ECO:0000259" key="4">
    <source>
        <dbReference type="PROSITE" id="PS50932"/>
    </source>
</evidence>
<dbReference type="Pfam" id="PF00356">
    <property type="entry name" value="LacI"/>
    <property type="match status" value="1"/>
</dbReference>
<dbReference type="Pfam" id="PF00532">
    <property type="entry name" value="Peripla_BP_1"/>
    <property type="match status" value="1"/>
</dbReference>
<sequence>MSNIKQIAQMAGVSRSTVSRVLNQHPHVHEDTRRKVQQIIDELDYIQNSNAVQLKKGRTNTIGVVSPSISHYFMQIVQGIAEAGTSCHYQTLLYQTNEKPDQELQALEMLRQKKLDGLIILRCGIGWEKVAAYAKYGPIMTCEPLQHPKIQSIYMNHYEGFQLGLEHLIEKGYTRIACTIGRAVSRNSLERKKAFEDILQKYNLPVHPEWILDETFTVDDGRKALQKLLAGKEMPDAVIHASDYVAAGMAAQARAKGIHVPDQLGLVGFESDQSDIAGLMELTHVRNPLKQMGAEAFRRMYAELTATPYTAAALSFSLTERQSTARGVNSVQMGRGH</sequence>
<gene>
    <name evidence="5" type="ORF">SAMN05421663_102487</name>
</gene>
<evidence type="ECO:0000256" key="1">
    <source>
        <dbReference type="ARBA" id="ARBA00023015"/>
    </source>
</evidence>
<dbReference type="PRINTS" id="PR00036">
    <property type="entry name" value="HTHLACI"/>
</dbReference>
<dbReference type="SUPFAM" id="SSF47413">
    <property type="entry name" value="lambda repressor-like DNA-binding domains"/>
    <property type="match status" value="1"/>
</dbReference>